<gene>
    <name evidence="1" type="ORF">XELAEV_18041842mg</name>
</gene>
<evidence type="ECO:0000313" key="1">
    <source>
        <dbReference type="EMBL" id="OCT65603.1"/>
    </source>
</evidence>
<name>A0A974C301_XENLA</name>
<dbReference type="Proteomes" id="UP000694892">
    <property type="component" value="Chromosome 8S"/>
</dbReference>
<organism evidence="1 2">
    <name type="scientific">Xenopus laevis</name>
    <name type="common">African clawed frog</name>
    <dbReference type="NCBI Taxonomy" id="8355"/>
    <lineage>
        <taxon>Eukaryota</taxon>
        <taxon>Metazoa</taxon>
        <taxon>Chordata</taxon>
        <taxon>Craniata</taxon>
        <taxon>Vertebrata</taxon>
        <taxon>Euteleostomi</taxon>
        <taxon>Amphibia</taxon>
        <taxon>Batrachia</taxon>
        <taxon>Anura</taxon>
        <taxon>Pipoidea</taxon>
        <taxon>Pipidae</taxon>
        <taxon>Xenopodinae</taxon>
        <taxon>Xenopus</taxon>
        <taxon>Xenopus</taxon>
    </lineage>
</organism>
<proteinExistence type="predicted"/>
<dbReference type="AlphaFoldDB" id="A0A974C301"/>
<evidence type="ECO:0000313" key="2">
    <source>
        <dbReference type="Proteomes" id="UP000694892"/>
    </source>
</evidence>
<sequence>MNAGNMVYYVMHVDHTHDNVKVYSCPITTSLPSLTILFDSVLSIFLTTSHCFSPTMLYLPQNIECLIQLRLCYNANQIQLC</sequence>
<dbReference type="EMBL" id="CM004481">
    <property type="protein sequence ID" value="OCT65603.1"/>
    <property type="molecule type" value="Genomic_DNA"/>
</dbReference>
<reference evidence="2" key="1">
    <citation type="journal article" date="2016" name="Nature">
        <title>Genome evolution in the allotetraploid frog Xenopus laevis.</title>
        <authorList>
            <person name="Session A.M."/>
            <person name="Uno Y."/>
            <person name="Kwon T."/>
            <person name="Chapman J.A."/>
            <person name="Toyoda A."/>
            <person name="Takahashi S."/>
            <person name="Fukui A."/>
            <person name="Hikosaka A."/>
            <person name="Suzuki A."/>
            <person name="Kondo M."/>
            <person name="van Heeringen S.J."/>
            <person name="Quigley I."/>
            <person name="Heinz S."/>
            <person name="Ogino H."/>
            <person name="Ochi H."/>
            <person name="Hellsten U."/>
            <person name="Lyons J.B."/>
            <person name="Simakov O."/>
            <person name="Putnam N."/>
            <person name="Stites J."/>
            <person name="Kuroki Y."/>
            <person name="Tanaka T."/>
            <person name="Michiue T."/>
            <person name="Watanabe M."/>
            <person name="Bogdanovic O."/>
            <person name="Lister R."/>
            <person name="Georgiou G."/>
            <person name="Paranjpe S.S."/>
            <person name="van Kruijsbergen I."/>
            <person name="Shu S."/>
            <person name="Carlson J."/>
            <person name="Kinoshita T."/>
            <person name="Ohta Y."/>
            <person name="Mawaribuchi S."/>
            <person name="Jenkins J."/>
            <person name="Grimwood J."/>
            <person name="Schmutz J."/>
            <person name="Mitros T."/>
            <person name="Mozaffari S.V."/>
            <person name="Suzuki Y."/>
            <person name="Haramoto Y."/>
            <person name="Yamamoto T.S."/>
            <person name="Takagi C."/>
            <person name="Heald R."/>
            <person name="Miller K."/>
            <person name="Haudenschild C."/>
            <person name="Kitzman J."/>
            <person name="Nakayama T."/>
            <person name="Izutsu Y."/>
            <person name="Robert J."/>
            <person name="Fortriede J."/>
            <person name="Burns K."/>
            <person name="Lotay V."/>
            <person name="Karimi K."/>
            <person name="Yasuoka Y."/>
            <person name="Dichmann D.S."/>
            <person name="Flajnik M.F."/>
            <person name="Houston D.W."/>
            <person name="Shendure J."/>
            <person name="DuPasquier L."/>
            <person name="Vize P.D."/>
            <person name="Zorn A.M."/>
            <person name="Ito M."/>
            <person name="Marcotte E.M."/>
            <person name="Wallingford J.B."/>
            <person name="Ito Y."/>
            <person name="Asashima M."/>
            <person name="Ueno N."/>
            <person name="Matsuda Y."/>
            <person name="Veenstra G.J."/>
            <person name="Fujiyama A."/>
            <person name="Harland R.M."/>
            <person name="Taira M."/>
            <person name="Rokhsar D.S."/>
        </authorList>
    </citation>
    <scope>NUCLEOTIDE SEQUENCE [LARGE SCALE GENOMIC DNA]</scope>
    <source>
        <strain evidence="2">J</strain>
    </source>
</reference>
<protein>
    <submittedName>
        <fullName evidence="1">Uncharacterized protein</fullName>
    </submittedName>
</protein>
<accession>A0A974C301</accession>